<evidence type="ECO:0000313" key="2">
    <source>
        <dbReference type="EMBL" id="AKH19957.1"/>
    </source>
</evidence>
<dbReference type="Pfam" id="PF13649">
    <property type="entry name" value="Methyltransf_25"/>
    <property type="match status" value="1"/>
</dbReference>
<dbReference type="EMBL" id="CP011412">
    <property type="protein sequence ID" value="AKH19957.1"/>
    <property type="molecule type" value="Genomic_DNA"/>
</dbReference>
<reference evidence="2 3" key="1">
    <citation type="journal article" date="2015" name="Genome Announc.">
        <title>Complete Genome Sequence of Sedimenticola thiotaurini Strain SIP-G1, a Polyphosphate- and Polyhydroxyalkanoate-Accumulating Sulfur-Oxidizing Gammaproteobacterium Isolated from Salt Marsh Sediments.</title>
        <authorList>
            <person name="Flood B.E."/>
            <person name="Jones D.S."/>
            <person name="Bailey J.V."/>
        </authorList>
    </citation>
    <scope>NUCLEOTIDE SEQUENCE [LARGE SCALE GENOMIC DNA]</scope>
    <source>
        <strain evidence="2 3">SIP-G1</strain>
    </source>
</reference>
<dbReference type="CDD" id="cd02440">
    <property type="entry name" value="AdoMet_MTases"/>
    <property type="match status" value="1"/>
</dbReference>
<dbReference type="OrthoDB" id="9788660at2"/>
<dbReference type="InterPro" id="IPR029063">
    <property type="entry name" value="SAM-dependent_MTases_sf"/>
</dbReference>
<dbReference type="Proteomes" id="UP000034410">
    <property type="component" value="Chromosome"/>
</dbReference>
<organism evidence="2 3">
    <name type="scientific">Sedimenticola thiotaurini</name>
    <dbReference type="NCBI Taxonomy" id="1543721"/>
    <lineage>
        <taxon>Bacteria</taxon>
        <taxon>Pseudomonadati</taxon>
        <taxon>Pseudomonadota</taxon>
        <taxon>Gammaproteobacteria</taxon>
        <taxon>Chromatiales</taxon>
        <taxon>Sedimenticolaceae</taxon>
        <taxon>Sedimenticola</taxon>
    </lineage>
</organism>
<dbReference type="AlphaFoldDB" id="A0A0F7JWB9"/>
<sequence length="209" mass="23649">MKPIDRKAHWEHLYQSRDADKMSWFQPAPARSLELIAQCHLAPEETIIDVGGGASRLVDHLIEAGYRSITVLDIAGAALDLARARLGDRASQVDWLEADATDFQLPHQVHLWHDRAVFHFLIQAEERHRYLANVKKTLLPGGHLIIAAFAPEGPKQCSGLDIVQYDSRKISAELGHAFKLQQTRQETHQTPDGTEQQFNYFLLRFTPAL</sequence>
<evidence type="ECO:0000313" key="3">
    <source>
        <dbReference type="Proteomes" id="UP000034410"/>
    </source>
</evidence>
<dbReference type="InterPro" id="IPR041698">
    <property type="entry name" value="Methyltransf_25"/>
</dbReference>
<accession>A0A0F7JWB9</accession>
<evidence type="ECO:0000259" key="1">
    <source>
        <dbReference type="Pfam" id="PF13649"/>
    </source>
</evidence>
<dbReference type="RefSeq" id="WP_046858892.1">
    <property type="nucleotide sequence ID" value="NZ_CP011412.1"/>
</dbReference>
<dbReference type="SUPFAM" id="SSF53335">
    <property type="entry name" value="S-adenosyl-L-methionine-dependent methyltransferases"/>
    <property type="match status" value="1"/>
</dbReference>
<dbReference type="PATRIC" id="fig|1543721.4.peg.1218"/>
<keyword evidence="3" id="KW-1185">Reference proteome</keyword>
<feature type="domain" description="Methyltransferase" evidence="1">
    <location>
        <begin position="47"/>
        <end position="142"/>
    </location>
</feature>
<name>A0A0F7JWB9_9GAMM</name>
<dbReference type="KEGG" id="seds:AAY24_05890"/>
<dbReference type="Gene3D" id="3.40.50.150">
    <property type="entry name" value="Vaccinia Virus protein VP39"/>
    <property type="match status" value="1"/>
</dbReference>
<dbReference type="PANTHER" id="PTHR12843">
    <property type="entry name" value="PROTEIN-LYSINE N-METHYLTRANSFERASE METTL10"/>
    <property type="match status" value="1"/>
</dbReference>
<protein>
    <recommendedName>
        <fullName evidence="1">Methyltransferase domain-containing protein</fullName>
    </recommendedName>
</protein>
<proteinExistence type="predicted"/>
<dbReference type="PANTHER" id="PTHR12843:SF5">
    <property type="entry name" value="EEF1A LYSINE METHYLTRANSFERASE 2"/>
    <property type="match status" value="1"/>
</dbReference>
<gene>
    <name evidence="2" type="ORF">AAY24_05890</name>
</gene>